<dbReference type="CDD" id="cd00780">
    <property type="entry name" value="NTF2"/>
    <property type="match status" value="1"/>
</dbReference>
<reference evidence="4 5" key="1">
    <citation type="submission" date="2019-07" db="EMBL/GenBank/DDBJ databases">
        <title>Draft genome assembly of a fouling barnacle, Amphibalanus amphitrite (Darwin, 1854): The first reference genome for Thecostraca.</title>
        <authorList>
            <person name="Kim W."/>
        </authorList>
    </citation>
    <scope>NUCLEOTIDE SEQUENCE [LARGE SCALE GENOMIC DNA]</scope>
    <source>
        <strain evidence="4">SNU_AA5</strain>
        <tissue evidence="4">Soma without cirri and trophi</tissue>
    </source>
</reference>
<evidence type="ECO:0000313" key="4">
    <source>
        <dbReference type="EMBL" id="KAF0291919.1"/>
    </source>
</evidence>
<dbReference type="InterPro" id="IPR045875">
    <property type="entry name" value="NTF2"/>
</dbReference>
<gene>
    <name evidence="4" type="primary">ran-4</name>
    <name evidence="4" type="ORF">FJT64_010059</name>
</gene>
<dbReference type="GO" id="GO:0005635">
    <property type="term" value="C:nuclear envelope"/>
    <property type="evidence" value="ECO:0007669"/>
    <property type="project" value="UniProtKB-ARBA"/>
</dbReference>
<comment type="function">
    <text evidence="2">Has a role in nuclear-cytoplasmic transport of proteins and mRNAs.</text>
</comment>
<feature type="domain" description="NTF2" evidence="3">
    <location>
        <begin position="10"/>
        <end position="126"/>
    </location>
</feature>
<dbReference type="InterPro" id="IPR018222">
    <property type="entry name" value="Nuclear_transport_factor_2_euk"/>
</dbReference>
<dbReference type="PANTHER" id="PTHR12612">
    <property type="entry name" value="NUCLEAR TRANSPORT FACTOR 2"/>
    <property type="match status" value="1"/>
</dbReference>
<dbReference type="Proteomes" id="UP000440578">
    <property type="component" value="Unassembled WGS sequence"/>
</dbReference>
<dbReference type="AlphaFoldDB" id="A0A6A4VFI8"/>
<comment type="caution">
    <text evidence="4">The sequence shown here is derived from an EMBL/GenBank/DDBJ whole genome shotgun (WGS) entry which is preliminary data.</text>
</comment>
<protein>
    <recommendedName>
        <fullName evidence="2">NTF2-related export protein</fullName>
    </recommendedName>
</protein>
<keyword evidence="2" id="KW-0813">Transport</keyword>
<evidence type="ECO:0000259" key="3">
    <source>
        <dbReference type="PROSITE" id="PS50177"/>
    </source>
</evidence>
<dbReference type="EMBL" id="VIIS01001848">
    <property type="protein sequence ID" value="KAF0291919.1"/>
    <property type="molecule type" value="Genomic_DNA"/>
</dbReference>
<organism evidence="4 5">
    <name type="scientific">Amphibalanus amphitrite</name>
    <name type="common">Striped barnacle</name>
    <name type="synonym">Balanus amphitrite</name>
    <dbReference type="NCBI Taxonomy" id="1232801"/>
    <lineage>
        <taxon>Eukaryota</taxon>
        <taxon>Metazoa</taxon>
        <taxon>Ecdysozoa</taxon>
        <taxon>Arthropoda</taxon>
        <taxon>Crustacea</taxon>
        <taxon>Multicrustacea</taxon>
        <taxon>Cirripedia</taxon>
        <taxon>Thoracica</taxon>
        <taxon>Thoracicalcarea</taxon>
        <taxon>Balanomorpha</taxon>
        <taxon>Balanoidea</taxon>
        <taxon>Balanidae</taxon>
        <taxon>Amphibalaninae</taxon>
        <taxon>Amphibalanus</taxon>
    </lineage>
</organism>
<dbReference type="GO" id="GO:0051028">
    <property type="term" value="P:mRNA transport"/>
    <property type="evidence" value="ECO:0007669"/>
    <property type="project" value="UniProtKB-UniRule"/>
</dbReference>
<dbReference type="Gene3D" id="3.10.450.50">
    <property type="match status" value="1"/>
</dbReference>
<keyword evidence="5" id="KW-1185">Reference proteome</keyword>
<dbReference type="FunFam" id="3.10.450.50:FF:000005">
    <property type="entry name" value="Nuclear transport factor 2"/>
    <property type="match status" value="1"/>
</dbReference>
<dbReference type="Pfam" id="PF02136">
    <property type="entry name" value="NTF2"/>
    <property type="match status" value="1"/>
</dbReference>
<keyword evidence="2" id="KW-0653">Protein transport</keyword>
<dbReference type="OrthoDB" id="6507044at2759"/>
<dbReference type="PROSITE" id="PS50177">
    <property type="entry name" value="NTF2_DOMAIN"/>
    <property type="match status" value="1"/>
</dbReference>
<proteinExistence type="predicted"/>
<evidence type="ECO:0000256" key="1">
    <source>
        <dbReference type="ARBA" id="ARBA00022490"/>
    </source>
</evidence>
<accession>A0A6A4VFI8</accession>
<evidence type="ECO:0000313" key="5">
    <source>
        <dbReference type="Proteomes" id="UP000440578"/>
    </source>
</evidence>
<dbReference type="GO" id="GO:0005737">
    <property type="term" value="C:cytoplasm"/>
    <property type="evidence" value="ECO:0007669"/>
    <property type="project" value="UniProtKB-SubCell"/>
</dbReference>
<keyword evidence="2" id="KW-0539">Nucleus</keyword>
<evidence type="ECO:0000256" key="2">
    <source>
        <dbReference type="RuleBase" id="RU369002"/>
    </source>
</evidence>
<comment type="subcellular location">
    <subcellularLocation>
        <location evidence="2">Cytoplasm</location>
    </subcellularLocation>
    <subcellularLocation>
        <location evidence="2">Nucleus</location>
    </subcellularLocation>
</comment>
<sequence>MALNPQYLEIGQQFAKQYYTLFDDPNCRAQLVNLYSPDQSLMSFEGSQHQGAQKIMEKFAALTFTKIQHIVTTVDCQPMFDGGILINVVGQLKTDDDPVHGFSQTFVLKPVPTGQGFFCQHDCFRLAIHNV</sequence>
<dbReference type="InterPro" id="IPR032710">
    <property type="entry name" value="NTF2-like_dom_sf"/>
</dbReference>
<keyword evidence="1 2" id="KW-0963">Cytoplasm</keyword>
<dbReference type="GO" id="GO:0006606">
    <property type="term" value="P:protein import into nucleus"/>
    <property type="evidence" value="ECO:0007669"/>
    <property type="project" value="UniProtKB-ARBA"/>
</dbReference>
<dbReference type="SUPFAM" id="SSF54427">
    <property type="entry name" value="NTF2-like"/>
    <property type="match status" value="1"/>
</dbReference>
<dbReference type="InterPro" id="IPR002075">
    <property type="entry name" value="NTF2_dom"/>
</dbReference>
<name>A0A6A4VFI8_AMPAM</name>